<name>A0A9W6CMU9_XANFL</name>
<dbReference type="GO" id="GO:0005886">
    <property type="term" value="C:plasma membrane"/>
    <property type="evidence" value="ECO:0007669"/>
    <property type="project" value="UniProtKB-SubCell"/>
</dbReference>
<dbReference type="Proteomes" id="UP001245370">
    <property type="component" value="Unassembled WGS sequence"/>
</dbReference>
<dbReference type="Pfam" id="PF03788">
    <property type="entry name" value="LrgA"/>
    <property type="match status" value="1"/>
</dbReference>
<feature type="transmembrane region" description="Helical" evidence="6">
    <location>
        <begin position="48"/>
        <end position="67"/>
    </location>
</feature>
<feature type="transmembrane region" description="Helical" evidence="6">
    <location>
        <begin position="79"/>
        <end position="96"/>
    </location>
</feature>
<comment type="subcellular location">
    <subcellularLocation>
        <location evidence="1">Cell membrane</location>
        <topology evidence="1">Multi-pass membrane protein</topology>
    </subcellularLocation>
</comment>
<evidence type="ECO:0000256" key="4">
    <source>
        <dbReference type="ARBA" id="ARBA00022989"/>
    </source>
</evidence>
<sequence length="146" mass="15796">MTQNRSALNHLLRTARLALHRSMLVQLGVLAGFWMAGEGVVRLVKLPVPGGIVGMVVVLALLASGWLRPASVRRGASWLLAEMLLFFVPAVMAVLDHKELIGLDGLKIAAVILLGTVTVMGGTALAVDLCWRWTQRLSREARHVDA</sequence>
<proteinExistence type="predicted"/>
<evidence type="ECO:0000256" key="2">
    <source>
        <dbReference type="ARBA" id="ARBA00022475"/>
    </source>
</evidence>
<reference evidence="7" key="1">
    <citation type="submission" date="2022-12" db="EMBL/GenBank/DDBJ databases">
        <title>Reference genome sequencing for broad-spectrum identification of bacterial and archaeal isolates by mass spectrometry.</title>
        <authorList>
            <person name="Sekiguchi Y."/>
            <person name="Tourlousse D.M."/>
        </authorList>
    </citation>
    <scope>NUCLEOTIDE SEQUENCE</scope>
    <source>
        <strain evidence="7">301</strain>
    </source>
</reference>
<dbReference type="GeneID" id="95762534"/>
<organism evidence="7 9">
    <name type="scientific">Xanthobacter flavus</name>
    <dbReference type="NCBI Taxonomy" id="281"/>
    <lineage>
        <taxon>Bacteria</taxon>
        <taxon>Pseudomonadati</taxon>
        <taxon>Pseudomonadota</taxon>
        <taxon>Alphaproteobacteria</taxon>
        <taxon>Hyphomicrobiales</taxon>
        <taxon>Xanthobacteraceae</taxon>
        <taxon>Xanthobacter</taxon>
    </lineage>
</organism>
<dbReference type="InterPro" id="IPR005538">
    <property type="entry name" value="LrgA/CidA"/>
</dbReference>
<dbReference type="RefSeq" id="WP_169120581.1">
    <property type="nucleotide sequence ID" value="NZ_BSDO01000002.1"/>
</dbReference>
<keyword evidence="10" id="KW-1185">Reference proteome</keyword>
<evidence type="ECO:0000256" key="6">
    <source>
        <dbReference type="SAM" id="Phobius"/>
    </source>
</evidence>
<evidence type="ECO:0000313" key="10">
    <source>
        <dbReference type="Proteomes" id="UP001245370"/>
    </source>
</evidence>
<accession>A0A9W6CMU9</accession>
<keyword evidence="2" id="KW-1003">Cell membrane</keyword>
<feature type="transmembrane region" description="Helical" evidence="6">
    <location>
        <begin position="108"/>
        <end position="131"/>
    </location>
</feature>
<evidence type="ECO:0000256" key="3">
    <source>
        <dbReference type="ARBA" id="ARBA00022692"/>
    </source>
</evidence>
<evidence type="ECO:0000313" key="7">
    <source>
        <dbReference type="EMBL" id="GLI22072.1"/>
    </source>
</evidence>
<protein>
    <submittedName>
        <fullName evidence="8">Holin-like protein</fullName>
    </submittedName>
</protein>
<dbReference type="AlphaFoldDB" id="A0A9W6CMU9"/>
<keyword evidence="5 6" id="KW-0472">Membrane</keyword>
<keyword evidence="3 6" id="KW-0812">Transmembrane</keyword>
<reference evidence="8 10" key="2">
    <citation type="submission" date="2023-07" db="EMBL/GenBank/DDBJ databases">
        <title>Genomic Encyclopedia of Type Strains, Phase IV (KMG-IV): sequencing the most valuable type-strain genomes for metagenomic binning, comparative biology and taxonomic classification.</title>
        <authorList>
            <person name="Goeker M."/>
        </authorList>
    </citation>
    <scope>NUCLEOTIDE SEQUENCE [LARGE SCALE GENOMIC DNA]</scope>
    <source>
        <strain evidence="8 10">DSM 338</strain>
    </source>
</reference>
<dbReference type="PANTHER" id="PTHR33931">
    <property type="entry name" value="HOLIN-LIKE PROTEIN CIDA-RELATED"/>
    <property type="match status" value="1"/>
</dbReference>
<evidence type="ECO:0000313" key="9">
    <source>
        <dbReference type="Proteomes" id="UP001144397"/>
    </source>
</evidence>
<dbReference type="Proteomes" id="UP001144397">
    <property type="component" value="Unassembled WGS sequence"/>
</dbReference>
<dbReference type="EMBL" id="JAVDPY010000001">
    <property type="protein sequence ID" value="MDR6332180.1"/>
    <property type="molecule type" value="Genomic_DNA"/>
</dbReference>
<evidence type="ECO:0000256" key="1">
    <source>
        <dbReference type="ARBA" id="ARBA00004651"/>
    </source>
</evidence>
<dbReference type="EMBL" id="BSDO01000002">
    <property type="protein sequence ID" value="GLI22072.1"/>
    <property type="molecule type" value="Genomic_DNA"/>
</dbReference>
<feature type="transmembrane region" description="Helical" evidence="6">
    <location>
        <begin position="18"/>
        <end position="36"/>
    </location>
</feature>
<comment type="caution">
    <text evidence="7">The sequence shown here is derived from an EMBL/GenBank/DDBJ whole genome shotgun (WGS) entry which is preliminary data.</text>
</comment>
<dbReference type="PANTHER" id="PTHR33931:SF2">
    <property type="entry name" value="HOLIN-LIKE PROTEIN CIDA"/>
    <property type="match status" value="1"/>
</dbReference>
<keyword evidence="4 6" id="KW-1133">Transmembrane helix</keyword>
<evidence type="ECO:0000313" key="8">
    <source>
        <dbReference type="EMBL" id="MDR6332180.1"/>
    </source>
</evidence>
<evidence type="ECO:0000256" key="5">
    <source>
        <dbReference type="ARBA" id="ARBA00023136"/>
    </source>
</evidence>
<gene>
    <name evidence="8" type="ORF">GGQ86_000627</name>
    <name evidence="7" type="ORF">XFLAVUS301_17460</name>
</gene>